<dbReference type="GO" id="GO:0008080">
    <property type="term" value="F:N-acetyltransferase activity"/>
    <property type="evidence" value="ECO:0007669"/>
    <property type="project" value="InterPro"/>
</dbReference>
<dbReference type="Proteomes" id="UP000265200">
    <property type="component" value="Chromosome 22"/>
</dbReference>
<evidence type="ECO:0000313" key="4">
    <source>
        <dbReference type="Proteomes" id="UP000265200"/>
    </source>
</evidence>
<name>A0A3P9IZ71_ORYLA</name>
<dbReference type="PANTHER" id="PTHR13947">
    <property type="entry name" value="GNAT FAMILY N-ACETYLTRANSFERASE"/>
    <property type="match status" value="1"/>
</dbReference>
<dbReference type="Ensembl" id="ENSORLT00015005791.1">
    <property type="protein sequence ID" value="ENSORLP00015025277.1"/>
    <property type="gene ID" value="ENSORLG00015006310.1"/>
</dbReference>
<dbReference type="Pfam" id="PF00583">
    <property type="entry name" value="Acetyltransf_1"/>
    <property type="match status" value="1"/>
</dbReference>
<keyword evidence="1" id="KW-0808">Transferase</keyword>
<evidence type="ECO:0000313" key="3">
    <source>
        <dbReference type="Ensembl" id="ENSORLP00015025277.1"/>
    </source>
</evidence>
<organism evidence="3 4">
    <name type="scientific">Oryzias latipes</name>
    <name type="common">Japanese rice fish</name>
    <name type="synonym">Japanese killifish</name>
    <dbReference type="NCBI Taxonomy" id="8090"/>
    <lineage>
        <taxon>Eukaryota</taxon>
        <taxon>Metazoa</taxon>
        <taxon>Chordata</taxon>
        <taxon>Craniata</taxon>
        <taxon>Vertebrata</taxon>
        <taxon>Euteleostomi</taxon>
        <taxon>Actinopterygii</taxon>
        <taxon>Neopterygii</taxon>
        <taxon>Teleostei</taxon>
        <taxon>Neoteleostei</taxon>
        <taxon>Acanthomorphata</taxon>
        <taxon>Ovalentaria</taxon>
        <taxon>Atherinomorphae</taxon>
        <taxon>Beloniformes</taxon>
        <taxon>Adrianichthyidae</taxon>
        <taxon>Oryziinae</taxon>
        <taxon>Oryzias</taxon>
    </lineage>
</organism>
<reference evidence="3" key="4">
    <citation type="submission" date="2025-09" db="UniProtKB">
        <authorList>
            <consortium name="Ensembl"/>
        </authorList>
    </citation>
    <scope>IDENTIFICATION</scope>
    <source>
        <strain evidence="3">HSOK</strain>
    </source>
</reference>
<dbReference type="CDD" id="cd04301">
    <property type="entry name" value="NAT_SF"/>
    <property type="match status" value="1"/>
</dbReference>
<feature type="domain" description="N-acetyltransferase" evidence="2">
    <location>
        <begin position="41"/>
        <end position="197"/>
    </location>
</feature>
<dbReference type="Gene3D" id="3.40.630.30">
    <property type="match status" value="1"/>
</dbReference>
<evidence type="ECO:0000256" key="1">
    <source>
        <dbReference type="ARBA" id="ARBA00022679"/>
    </source>
</evidence>
<dbReference type="PROSITE" id="PS51186">
    <property type="entry name" value="GNAT"/>
    <property type="match status" value="1"/>
</dbReference>
<dbReference type="InterPro" id="IPR050769">
    <property type="entry name" value="NAT_camello-type"/>
</dbReference>
<evidence type="ECO:0000259" key="2">
    <source>
        <dbReference type="PROSITE" id="PS51186"/>
    </source>
</evidence>
<dbReference type="SUPFAM" id="SSF55729">
    <property type="entry name" value="Acyl-CoA N-acyltransferases (Nat)"/>
    <property type="match status" value="1"/>
</dbReference>
<dbReference type="InterPro" id="IPR016181">
    <property type="entry name" value="Acyl_CoA_acyltransferase"/>
</dbReference>
<proteinExistence type="predicted"/>
<sequence length="234" mass="26101">MMQLGISKVRIILESMKEVFTLGMREHIPSSFPLTQVVLTCTLCTLLTSSKSFLVPVLATTLLLVGVHQGQSSDLRDVTSSYLRSPDSCFWVAESEGQVVGTVACMPAESAPGCLELKRMSVRRSHRGRGIAKALCRTVEDFTRDRGYAAVVLHTSMVQTEAQKLYEHMGFKRIREFVLPEAAAKILNFMLYEYRLDVCEEGGQSAKLMNEENNFTSGLVRTIHAASLFSYKCF</sequence>
<protein>
    <submittedName>
        <fullName evidence="3">Si:ch211-195e19.1</fullName>
    </submittedName>
</protein>
<dbReference type="InterPro" id="IPR000182">
    <property type="entry name" value="GNAT_dom"/>
</dbReference>
<reference key="1">
    <citation type="journal article" date="2007" name="Nature">
        <title>The medaka draft genome and insights into vertebrate genome evolution.</title>
        <authorList>
            <person name="Kasahara M."/>
            <person name="Naruse K."/>
            <person name="Sasaki S."/>
            <person name="Nakatani Y."/>
            <person name="Qu W."/>
            <person name="Ahsan B."/>
            <person name="Yamada T."/>
            <person name="Nagayasu Y."/>
            <person name="Doi K."/>
            <person name="Kasai Y."/>
            <person name="Jindo T."/>
            <person name="Kobayashi D."/>
            <person name="Shimada A."/>
            <person name="Toyoda A."/>
            <person name="Kuroki Y."/>
            <person name="Fujiyama A."/>
            <person name="Sasaki T."/>
            <person name="Shimizu A."/>
            <person name="Asakawa S."/>
            <person name="Shimizu N."/>
            <person name="Hashimoto S."/>
            <person name="Yang J."/>
            <person name="Lee Y."/>
            <person name="Matsushima K."/>
            <person name="Sugano S."/>
            <person name="Sakaizumi M."/>
            <person name="Narita T."/>
            <person name="Ohishi K."/>
            <person name="Haga S."/>
            <person name="Ohta F."/>
            <person name="Nomoto H."/>
            <person name="Nogata K."/>
            <person name="Morishita T."/>
            <person name="Endo T."/>
            <person name="Shin-I T."/>
            <person name="Takeda H."/>
            <person name="Morishita S."/>
            <person name="Kohara Y."/>
        </authorList>
    </citation>
    <scope>NUCLEOTIDE SEQUENCE [LARGE SCALE GENOMIC DNA]</scope>
    <source>
        <strain>Hd-rR</strain>
    </source>
</reference>
<reference evidence="3" key="3">
    <citation type="submission" date="2025-08" db="UniProtKB">
        <authorList>
            <consortium name="Ensembl"/>
        </authorList>
    </citation>
    <scope>IDENTIFICATION</scope>
    <source>
        <strain evidence="3">HSOK</strain>
    </source>
</reference>
<dbReference type="PANTHER" id="PTHR13947:SF60">
    <property type="entry name" value="N-ACETYLTRANSFERASE DOMAIN-CONTAINING PROTEIN"/>
    <property type="match status" value="1"/>
</dbReference>
<accession>A0A3P9IZ71</accession>
<reference evidence="3 4" key="2">
    <citation type="submission" date="2017-04" db="EMBL/GenBank/DDBJ databases">
        <title>CpG methylation of centromeres and impact of large insertions on vertebrate speciation.</title>
        <authorList>
            <person name="Ichikawa K."/>
            <person name="Yoshimura J."/>
            <person name="Morishita S."/>
        </authorList>
    </citation>
    <scope>NUCLEOTIDE SEQUENCE</scope>
    <source>
        <strain evidence="3 4">HSOK</strain>
    </source>
</reference>
<dbReference type="AlphaFoldDB" id="A0A3P9IZ71"/>